<evidence type="ECO:0000259" key="3">
    <source>
        <dbReference type="SMART" id="SM00318"/>
    </source>
</evidence>
<proteinExistence type="predicted"/>
<dbReference type="SUPFAM" id="SSF50199">
    <property type="entry name" value="Staphylococcal nuclease"/>
    <property type="match status" value="1"/>
</dbReference>
<dbReference type="Gene3D" id="2.40.50.90">
    <property type="match status" value="1"/>
</dbReference>
<name>A0A0P6VZ82_9HYPH</name>
<accession>A0A0P6VZ82</accession>
<evidence type="ECO:0000256" key="1">
    <source>
        <dbReference type="SAM" id="MobiDB-lite"/>
    </source>
</evidence>
<reference evidence="4 5" key="1">
    <citation type="submission" date="2015-09" db="EMBL/GenBank/DDBJ databases">
        <authorList>
            <person name="Jackson K.R."/>
            <person name="Lunt B.L."/>
            <person name="Fisher J.N.B."/>
            <person name="Gardner A.V."/>
            <person name="Bailey M.E."/>
            <person name="Deus L.M."/>
            <person name="Earl A.S."/>
            <person name="Gibby P.D."/>
            <person name="Hartmann K.A."/>
            <person name="Liu J.E."/>
            <person name="Manci A.M."/>
            <person name="Nielsen D.A."/>
            <person name="Solomon M.B."/>
            <person name="Breakwell D.P."/>
            <person name="Burnett S.H."/>
            <person name="Grose J.H."/>
        </authorList>
    </citation>
    <scope>NUCLEOTIDE SEQUENCE [LARGE SCALE GENOMIC DNA]</scope>
    <source>
        <strain evidence="4 5">16</strain>
    </source>
</reference>
<evidence type="ECO:0000313" key="5">
    <source>
        <dbReference type="Proteomes" id="UP000048984"/>
    </source>
</evidence>
<feature type="chain" id="PRO_5006131942" description="TNase-like domain-containing protein" evidence="2">
    <location>
        <begin position="20"/>
        <end position="276"/>
    </location>
</feature>
<sequence>MKVWKSHFATVSLTGLAMAGLIAAKLVAPTRPAESGVTTVAADPVETGSLPARRSIEAQARPRRFQPSNFSAGEVKPPAPATTTQSLRFTVPERSDSVLPPAGRFGGSTGVEAVASDGTRGGRAATRTASLLPPDGTPAGTAEGGPTERRLRDTPFAQVDVTDGRSFTAAGRRIRLAGIRIPNPDRTCPMLDGTPDTCGGRARTQLELFLRNRPVLCALPADQPKGTVEARCRVGAVDLSEWMVRSGWAEPAGEPDAALTRAAADAKRRRVGLWRA</sequence>
<feature type="compositionally biased region" description="Low complexity" evidence="1">
    <location>
        <begin position="122"/>
        <end position="145"/>
    </location>
</feature>
<feature type="region of interest" description="Disordered" evidence="1">
    <location>
        <begin position="114"/>
        <end position="150"/>
    </location>
</feature>
<dbReference type="STRING" id="665126.ABB55_01785"/>
<keyword evidence="2" id="KW-0732">Signal</keyword>
<dbReference type="SMART" id="SM00318">
    <property type="entry name" value="SNc"/>
    <property type="match status" value="1"/>
</dbReference>
<dbReference type="InterPro" id="IPR035437">
    <property type="entry name" value="SNase_OB-fold_sf"/>
</dbReference>
<evidence type="ECO:0000256" key="2">
    <source>
        <dbReference type="SAM" id="SignalP"/>
    </source>
</evidence>
<feature type="signal peptide" evidence="2">
    <location>
        <begin position="1"/>
        <end position="19"/>
    </location>
</feature>
<dbReference type="AlphaFoldDB" id="A0A0P6VZ82"/>
<organism evidence="4 5">
    <name type="scientific">Prosthecodimorpha hirschii</name>
    <dbReference type="NCBI Taxonomy" id="665126"/>
    <lineage>
        <taxon>Bacteria</taxon>
        <taxon>Pseudomonadati</taxon>
        <taxon>Pseudomonadota</taxon>
        <taxon>Alphaproteobacteria</taxon>
        <taxon>Hyphomicrobiales</taxon>
        <taxon>Ancalomicrobiaceae</taxon>
        <taxon>Prosthecodimorpha</taxon>
    </lineage>
</organism>
<keyword evidence="5" id="KW-1185">Reference proteome</keyword>
<dbReference type="RefSeq" id="WP_054357267.1">
    <property type="nucleotide sequence ID" value="NZ_LJYW01000001.1"/>
</dbReference>
<protein>
    <recommendedName>
        <fullName evidence="3">TNase-like domain-containing protein</fullName>
    </recommendedName>
</protein>
<dbReference type="InterPro" id="IPR016071">
    <property type="entry name" value="Staphylococal_nuclease_OB-fold"/>
</dbReference>
<comment type="caution">
    <text evidence="4">The sequence shown here is derived from an EMBL/GenBank/DDBJ whole genome shotgun (WGS) entry which is preliminary data.</text>
</comment>
<feature type="domain" description="TNase-like" evidence="3">
    <location>
        <begin position="152"/>
        <end position="276"/>
    </location>
</feature>
<feature type="region of interest" description="Disordered" evidence="1">
    <location>
        <begin position="59"/>
        <end position="88"/>
    </location>
</feature>
<gene>
    <name evidence="4" type="ORF">ABB55_01785</name>
</gene>
<dbReference type="Proteomes" id="UP000048984">
    <property type="component" value="Unassembled WGS sequence"/>
</dbReference>
<dbReference type="EMBL" id="LJYW01000001">
    <property type="protein sequence ID" value="KPL51104.1"/>
    <property type="molecule type" value="Genomic_DNA"/>
</dbReference>
<evidence type="ECO:0000313" key="4">
    <source>
        <dbReference type="EMBL" id="KPL51104.1"/>
    </source>
</evidence>
<reference evidence="4 5" key="2">
    <citation type="submission" date="2015-10" db="EMBL/GenBank/DDBJ databases">
        <title>Draft Genome Sequence of Prosthecomicrobium hirschii ATCC 27832.</title>
        <authorList>
            <person name="Daniel J."/>
            <person name="Givan S.A."/>
            <person name="Brun Y.V."/>
            <person name="Brown P.J."/>
        </authorList>
    </citation>
    <scope>NUCLEOTIDE SEQUENCE [LARGE SCALE GENOMIC DNA]</scope>
    <source>
        <strain evidence="4 5">16</strain>
    </source>
</reference>